<dbReference type="SUPFAM" id="SSF52833">
    <property type="entry name" value="Thioredoxin-like"/>
    <property type="match status" value="1"/>
</dbReference>
<evidence type="ECO:0000256" key="2">
    <source>
        <dbReference type="ARBA" id="ARBA00022448"/>
    </source>
</evidence>
<organism evidence="7 8">
    <name type="scientific">Tegillarca granosa</name>
    <name type="common">Malaysian cockle</name>
    <name type="synonym">Anadara granosa</name>
    <dbReference type="NCBI Taxonomy" id="220873"/>
    <lineage>
        <taxon>Eukaryota</taxon>
        <taxon>Metazoa</taxon>
        <taxon>Spiralia</taxon>
        <taxon>Lophotrochozoa</taxon>
        <taxon>Mollusca</taxon>
        <taxon>Bivalvia</taxon>
        <taxon>Autobranchia</taxon>
        <taxon>Pteriomorphia</taxon>
        <taxon>Arcoida</taxon>
        <taxon>Arcoidea</taxon>
        <taxon>Arcidae</taxon>
        <taxon>Tegillarca</taxon>
    </lineage>
</organism>
<evidence type="ECO:0000256" key="4">
    <source>
        <dbReference type="ARBA" id="ARBA00023157"/>
    </source>
</evidence>
<dbReference type="EMBL" id="JARBDR010000903">
    <property type="protein sequence ID" value="KAJ8305012.1"/>
    <property type="molecule type" value="Genomic_DNA"/>
</dbReference>
<dbReference type="NCBIfam" id="TIGR02180">
    <property type="entry name" value="GRX_euk"/>
    <property type="match status" value="1"/>
</dbReference>
<sequence>MADVKNLIDAKIAGKKVMVFSKTYCPFCTKAKKALANYNLTGDEYEIMEIENDPNCQAIQDYLLDITGGRSVPRVFINGKCIGGGDETAALHSSGKLKSLLGK</sequence>
<dbReference type="PANTHER" id="PTHR45694:SF18">
    <property type="entry name" value="GLUTAREDOXIN-1-RELATED"/>
    <property type="match status" value="1"/>
</dbReference>
<dbReference type="CDD" id="cd03419">
    <property type="entry name" value="GRX_GRXh_1_2_like"/>
    <property type="match status" value="1"/>
</dbReference>
<reference evidence="7 8" key="1">
    <citation type="submission" date="2022-12" db="EMBL/GenBank/DDBJ databases">
        <title>Chromosome-level genome of Tegillarca granosa.</title>
        <authorList>
            <person name="Kim J."/>
        </authorList>
    </citation>
    <scope>NUCLEOTIDE SEQUENCE [LARGE SCALE GENOMIC DNA]</scope>
    <source>
        <strain evidence="7">Teg-2019</strain>
        <tissue evidence="7">Adductor muscle</tissue>
    </source>
</reference>
<dbReference type="Pfam" id="PF00462">
    <property type="entry name" value="Glutaredoxin"/>
    <property type="match status" value="1"/>
</dbReference>
<dbReference type="PROSITE" id="PS51354">
    <property type="entry name" value="GLUTAREDOXIN_2"/>
    <property type="match status" value="1"/>
</dbReference>
<dbReference type="Proteomes" id="UP001217089">
    <property type="component" value="Unassembled WGS sequence"/>
</dbReference>
<keyword evidence="5" id="KW-0676">Redox-active center</keyword>
<keyword evidence="2" id="KW-0813">Transport</keyword>
<evidence type="ECO:0000256" key="5">
    <source>
        <dbReference type="ARBA" id="ARBA00023284"/>
    </source>
</evidence>
<dbReference type="InterPro" id="IPR011899">
    <property type="entry name" value="Glutaredoxin_euk/vir"/>
</dbReference>
<dbReference type="InterPro" id="IPR011767">
    <property type="entry name" value="GLR_AS"/>
</dbReference>
<evidence type="ECO:0000256" key="3">
    <source>
        <dbReference type="ARBA" id="ARBA00022982"/>
    </source>
</evidence>
<evidence type="ECO:0000259" key="6">
    <source>
        <dbReference type="Pfam" id="PF00462"/>
    </source>
</evidence>
<keyword evidence="4" id="KW-1015">Disulfide bond</keyword>
<keyword evidence="3" id="KW-0249">Electron transport</keyword>
<comment type="caution">
    <text evidence="7">The sequence shown here is derived from an EMBL/GenBank/DDBJ whole genome shotgun (WGS) entry which is preliminary data.</text>
</comment>
<dbReference type="Gene3D" id="3.40.30.10">
    <property type="entry name" value="Glutaredoxin"/>
    <property type="match status" value="1"/>
</dbReference>
<dbReference type="PANTHER" id="PTHR45694">
    <property type="entry name" value="GLUTAREDOXIN 2"/>
    <property type="match status" value="1"/>
</dbReference>
<evidence type="ECO:0000256" key="1">
    <source>
        <dbReference type="ARBA" id="ARBA00002549"/>
    </source>
</evidence>
<comment type="function">
    <text evidence="1">Has a glutathione-disulfide oxidoreductase activity in the presence of NADPH and glutathione reductase. Reduces low molecular weight disulfides and proteins.</text>
</comment>
<dbReference type="InterPro" id="IPR036249">
    <property type="entry name" value="Thioredoxin-like_sf"/>
</dbReference>
<dbReference type="InterPro" id="IPR014025">
    <property type="entry name" value="Glutaredoxin_subgr"/>
</dbReference>
<keyword evidence="8" id="KW-1185">Reference proteome</keyword>
<name>A0ABQ9EM63_TEGGR</name>
<dbReference type="InterPro" id="IPR002109">
    <property type="entry name" value="Glutaredoxin"/>
</dbReference>
<protein>
    <recommendedName>
        <fullName evidence="6">Glutaredoxin domain-containing protein</fullName>
    </recommendedName>
</protein>
<feature type="domain" description="Glutaredoxin" evidence="6">
    <location>
        <begin position="17"/>
        <end position="82"/>
    </location>
</feature>
<proteinExistence type="predicted"/>
<dbReference type="PRINTS" id="PR00160">
    <property type="entry name" value="GLUTAREDOXIN"/>
</dbReference>
<accession>A0ABQ9EM63</accession>
<gene>
    <name evidence="7" type="ORF">KUTeg_018595</name>
</gene>
<evidence type="ECO:0000313" key="7">
    <source>
        <dbReference type="EMBL" id="KAJ8305012.1"/>
    </source>
</evidence>
<dbReference type="PROSITE" id="PS00195">
    <property type="entry name" value="GLUTAREDOXIN_1"/>
    <property type="match status" value="1"/>
</dbReference>
<evidence type="ECO:0000313" key="8">
    <source>
        <dbReference type="Proteomes" id="UP001217089"/>
    </source>
</evidence>